<accession>A0A0E9T3N4</accession>
<proteinExistence type="predicted"/>
<dbReference type="EMBL" id="GBXM01061354">
    <property type="protein sequence ID" value="JAH47223.1"/>
    <property type="molecule type" value="Transcribed_RNA"/>
</dbReference>
<reference evidence="1" key="2">
    <citation type="journal article" date="2015" name="Fish Shellfish Immunol.">
        <title>Early steps in the European eel (Anguilla anguilla)-Vibrio vulnificus interaction in the gills: Role of the RtxA13 toxin.</title>
        <authorList>
            <person name="Callol A."/>
            <person name="Pajuelo D."/>
            <person name="Ebbesson L."/>
            <person name="Teles M."/>
            <person name="MacKenzie S."/>
            <person name="Amaro C."/>
        </authorList>
    </citation>
    <scope>NUCLEOTIDE SEQUENCE</scope>
</reference>
<organism evidence="1">
    <name type="scientific">Anguilla anguilla</name>
    <name type="common">European freshwater eel</name>
    <name type="synonym">Muraena anguilla</name>
    <dbReference type="NCBI Taxonomy" id="7936"/>
    <lineage>
        <taxon>Eukaryota</taxon>
        <taxon>Metazoa</taxon>
        <taxon>Chordata</taxon>
        <taxon>Craniata</taxon>
        <taxon>Vertebrata</taxon>
        <taxon>Euteleostomi</taxon>
        <taxon>Actinopterygii</taxon>
        <taxon>Neopterygii</taxon>
        <taxon>Teleostei</taxon>
        <taxon>Anguilliformes</taxon>
        <taxon>Anguillidae</taxon>
        <taxon>Anguilla</taxon>
    </lineage>
</organism>
<name>A0A0E9T3N4_ANGAN</name>
<sequence>MICGDFNARTGTENGCIESKGNNHVFGQTPLHLTPTQIKRTTQTK</sequence>
<protein>
    <recommendedName>
        <fullName evidence="2">Endonuclease/exonuclease/phosphatase domain-containing protein</fullName>
    </recommendedName>
</protein>
<dbReference type="AlphaFoldDB" id="A0A0E9T3N4"/>
<reference evidence="1" key="1">
    <citation type="submission" date="2014-11" db="EMBL/GenBank/DDBJ databases">
        <authorList>
            <person name="Amaro Gonzalez C."/>
        </authorList>
    </citation>
    <scope>NUCLEOTIDE SEQUENCE</scope>
</reference>
<evidence type="ECO:0008006" key="2">
    <source>
        <dbReference type="Google" id="ProtNLM"/>
    </source>
</evidence>
<evidence type="ECO:0000313" key="1">
    <source>
        <dbReference type="EMBL" id="JAH47223.1"/>
    </source>
</evidence>